<accession>A0ABR0KQM6</accession>
<feature type="compositionally biased region" description="Low complexity" evidence="1">
    <location>
        <begin position="73"/>
        <end position="95"/>
    </location>
</feature>
<feature type="non-terminal residue" evidence="2">
    <location>
        <position position="171"/>
    </location>
</feature>
<feature type="compositionally biased region" description="Basic and acidic residues" evidence="1">
    <location>
        <begin position="51"/>
        <end position="72"/>
    </location>
</feature>
<organism evidence="2 3">
    <name type="scientific">Cryomyces antarcticus</name>
    <dbReference type="NCBI Taxonomy" id="329879"/>
    <lineage>
        <taxon>Eukaryota</taxon>
        <taxon>Fungi</taxon>
        <taxon>Dikarya</taxon>
        <taxon>Ascomycota</taxon>
        <taxon>Pezizomycotina</taxon>
        <taxon>Dothideomycetes</taxon>
        <taxon>Dothideomycetes incertae sedis</taxon>
        <taxon>Cryomyces</taxon>
    </lineage>
</organism>
<feature type="compositionally biased region" description="Basic and acidic residues" evidence="1">
    <location>
        <begin position="122"/>
        <end position="132"/>
    </location>
</feature>
<reference evidence="2 3" key="1">
    <citation type="submission" date="2023-08" db="EMBL/GenBank/DDBJ databases">
        <title>Black Yeasts Isolated from many extreme environments.</title>
        <authorList>
            <person name="Coleine C."/>
            <person name="Stajich J.E."/>
            <person name="Selbmann L."/>
        </authorList>
    </citation>
    <scope>NUCLEOTIDE SEQUENCE [LARGE SCALE GENOMIC DNA]</scope>
    <source>
        <strain evidence="2 3">CCFEE 536</strain>
    </source>
</reference>
<evidence type="ECO:0000313" key="2">
    <source>
        <dbReference type="EMBL" id="KAK5108571.1"/>
    </source>
</evidence>
<sequence>MFARRIEASLRALNPATPLFSRTFSSLPSQQYADRAPALADVTPDGASSFEARRKQFRDDLAAAQERKEKAESQSSTSSSSLSSSSNGSSSASWSILTKPEPDQPAGMGLGSLSTANTEQAARARDPHESGKKKGPLSSLIYGTQEGRDMDREMEKSFSQVLARGKYVHSI</sequence>
<dbReference type="Proteomes" id="UP001357485">
    <property type="component" value="Unassembled WGS sequence"/>
</dbReference>
<name>A0ABR0KQM6_9PEZI</name>
<feature type="region of interest" description="Disordered" evidence="1">
    <location>
        <begin position="35"/>
        <end position="141"/>
    </location>
</feature>
<comment type="caution">
    <text evidence="2">The sequence shown here is derived from an EMBL/GenBank/DDBJ whole genome shotgun (WGS) entry which is preliminary data.</text>
</comment>
<protein>
    <submittedName>
        <fullName evidence="2">Uncharacterized protein</fullName>
    </submittedName>
</protein>
<keyword evidence="3" id="KW-1185">Reference proteome</keyword>
<gene>
    <name evidence="2" type="ORF">LTR16_006013</name>
</gene>
<dbReference type="EMBL" id="JAVRRA010025676">
    <property type="protein sequence ID" value="KAK5108571.1"/>
    <property type="molecule type" value="Genomic_DNA"/>
</dbReference>
<evidence type="ECO:0000313" key="3">
    <source>
        <dbReference type="Proteomes" id="UP001357485"/>
    </source>
</evidence>
<evidence type="ECO:0000256" key="1">
    <source>
        <dbReference type="SAM" id="MobiDB-lite"/>
    </source>
</evidence>
<proteinExistence type="predicted"/>